<evidence type="ECO:0000313" key="2">
    <source>
        <dbReference type="Proteomes" id="UP000037084"/>
    </source>
</evidence>
<dbReference type="OrthoDB" id="4331932at2"/>
<sequence length="485" mass="51324">MTHGDTDLIRAVRADDAARVRALLEAAAGQAVRAAPHAGRADDTGAPGAEALRADGFDADALGADGLSALDIAVAHGSYPMVQALRAHGVRLDRVGPDGRTPLLRAVDAGAYAVTTLLLSSSVPLWPTGPDGRTALELARHWHETGAENELRRRTAATAATAATGPAELSRVPDDEYSFTGLLRLPGTGVSVRTGHTAILCALEAAHGIRAPFAELLARAEAEADLQGVTREAAVTLLHARADRATWEEAAALRTRPRPSVRHFGAEVMRCISLFDECDKCGTYDERGEGEGEGEGEENGGCVDGPACVTQATQDLFLRWAAEEPAPEVLAVLLRGLSDCPALPRAAFAGALLPHVRHPSAVVRRSVAQAFIGCAGEEGVFAELLGYLRDGDAEVRAQSCVALAHRGDRSRAVRDALMPLLSDPSVEIRIQAVRALVLLDDPRGEEALDRLGSGYPEDGPGYWSLYDAYRHLRLRRAAGERGGRG</sequence>
<dbReference type="Pfam" id="PF13646">
    <property type="entry name" value="HEAT_2"/>
    <property type="match status" value="1"/>
</dbReference>
<dbReference type="PATRIC" id="fig|1961.12.peg.780"/>
<accession>A0A0L8N4D3</accession>
<dbReference type="Gene3D" id="1.25.40.20">
    <property type="entry name" value="Ankyrin repeat-containing domain"/>
    <property type="match status" value="1"/>
</dbReference>
<name>A0A0L8N4D3_STRVG</name>
<comment type="caution">
    <text evidence="1">The sequence shown here is derived from an EMBL/GenBank/DDBJ whole genome shotgun (WGS) entry which is preliminary data.</text>
</comment>
<evidence type="ECO:0000313" key="1">
    <source>
        <dbReference type="EMBL" id="KOG57537.1"/>
    </source>
</evidence>
<dbReference type="InterPro" id="IPR002110">
    <property type="entry name" value="Ankyrin_rpt"/>
</dbReference>
<dbReference type="InterPro" id="IPR011989">
    <property type="entry name" value="ARM-like"/>
</dbReference>
<protein>
    <submittedName>
        <fullName evidence="1">Uncharacterized protein</fullName>
    </submittedName>
</protein>
<gene>
    <name evidence="1" type="ORF">ADK75_03715</name>
</gene>
<dbReference type="SUPFAM" id="SSF48403">
    <property type="entry name" value="Ankyrin repeat"/>
    <property type="match status" value="1"/>
</dbReference>
<organism evidence="1 2">
    <name type="scientific">Streptomyces virginiae</name>
    <name type="common">Streptomyces cinnamonensis</name>
    <dbReference type="NCBI Taxonomy" id="1961"/>
    <lineage>
        <taxon>Bacteria</taxon>
        <taxon>Bacillati</taxon>
        <taxon>Actinomycetota</taxon>
        <taxon>Actinomycetes</taxon>
        <taxon>Kitasatosporales</taxon>
        <taxon>Streptomycetaceae</taxon>
        <taxon>Streptomyces</taxon>
    </lineage>
</organism>
<reference evidence="2" key="1">
    <citation type="submission" date="2015-07" db="EMBL/GenBank/DDBJ databases">
        <authorList>
            <consortium name="Consortium for Microbial Forensics and Genomics (microFORGE)"/>
            <person name="Knight B.M."/>
            <person name="Roberts D.P."/>
            <person name="Lin D."/>
            <person name="Hari K."/>
            <person name="Fletcher J."/>
            <person name="Melcher U."/>
            <person name="Blagden T."/>
            <person name="Winegar R.A."/>
        </authorList>
    </citation>
    <scope>NUCLEOTIDE SEQUENCE [LARGE SCALE GENOMIC DNA]</scope>
    <source>
        <strain evidence="2">NRRL B-1447</strain>
    </source>
</reference>
<dbReference type="Gene3D" id="1.25.10.10">
    <property type="entry name" value="Leucine-rich Repeat Variant"/>
    <property type="match status" value="1"/>
</dbReference>
<dbReference type="EMBL" id="LGUV01000004">
    <property type="protein sequence ID" value="KOG57537.1"/>
    <property type="molecule type" value="Genomic_DNA"/>
</dbReference>
<dbReference type="InterPro" id="IPR016024">
    <property type="entry name" value="ARM-type_fold"/>
</dbReference>
<dbReference type="AlphaFoldDB" id="A0A0L8N4D3"/>
<dbReference type="SMART" id="SM00248">
    <property type="entry name" value="ANK"/>
    <property type="match status" value="4"/>
</dbReference>
<dbReference type="SUPFAM" id="SSF48371">
    <property type="entry name" value="ARM repeat"/>
    <property type="match status" value="1"/>
</dbReference>
<dbReference type="Proteomes" id="UP000037084">
    <property type="component" value="Unassembled WGS sequence"/>
</dbReference>
<dbReference type="RefSeq" id="WP_053168067.1">
    <property type="nucleotide sequence ID" value="NZ_LGUV01000004.1"/>
</dbReference>
<dbReference type="InterPro" id="IPR036770">
    <property type="entry name" value="Ankyrin_rpt-contain_sf"/>
</dbReference>
<proteinExistence type="predicted"/>